<reference evidence="1 2" key="1">
    <citation type="submission" date="2018-09" db="EMBL/GenBank/DDBJ databases">
        <title>Complete genome sequence of Euzebya sp. DY32-46 isolated from seawater of Pacific Ocean.</title>
        <authorList>
            <person name="Xu L."/>
            <person name="Wu Y.-H."/>
            <person name="Xu X.-W."/>
        </authorList>
    </citation>
    <scope>NUCLEOTIDE SEQUENCE [LARGE SCALE GENOMIC DNA]</scope>
    <source>
        <strain evidence="1 2">DY32-46</strain>
    </source>
</reference>
<dbReference type="Proteomes" id="UP000264006">
    <property type="component" value="Chromosome"/>
</dbReference>
<keyword evidence="2" id="KW-1185">Reference proteome</keyword>
<dbReference type="Gene3D" id="3.30.530.20">
    <property type="match status" value="1"/>
</dbReference>
<dbReference type="AlphaFoldDB" id="A0A346Y1W6"/>
<accession>A0A346Y1W6</accession>
<evidence type="ECO:0000313" key="2">
    <source>
        <dbReference type="Proteomes" id="UP000264006"/>
    </source>
</evidence>
<gene>
    <name evidence="1" type="ORF">DVS28_a3791</name>
</gene>
<dbReference type="Pfam" id="PF10604">
    <property type="entry name" value="Polyketide_cyc2"/>
    <property type="match status" value="1"/>
</dbReference>
<organism evidence="1 2">
    <name type="scientific">Euzebya pacifica</name>
    <dbReference type="NCBI Taxonomy" id="1608957"/>
    <lineage>
        <taxon>Bacteria</taxon>
        <taxon>Bacillati</taxon>
        <taxon>Actinomycetota</taxon>
        <taxon>Nitriliruptoria</taxon>
        <taxon>Euzebyales</taxon>
    </lineage>
</organism>
<dbReference type="InterPro" id="IPR023393">
    <property type="entry name" value="START-like_dom_sf"/>
</dbReference>
<dbReference type="KEGG" id="euz:DVS28_a3791"/>
<proteinExistence type="predicted"/>
<evidence type="ECO:0008006" key="3">
    <source>
        <dbReference type="Google" id="ProtNLM"/>
    </source>
</evidence>
<dbReference type="InterPro" id="IPR019587">
    <property type="entry name" value="Polyketide_cyclase/dehydratase"/>
</dbReference>
<evidence type="ECO:0000313" key="1">
    <source>
        <dbReference type="EMBL" id="AXV08463.1"/>
    </source>
</evidence>
<protein>
    <recommendedName>
        <fullName evidence="3">SRPBCC family protein</fullName>
    </recommendedName>
</protein>
<dbReference type="EMBL" id="CP031165">
    <property type="protein sequence ID" value="AXV08463.1"/>
    <property type="molecule type" value="Genomic_DNA"/>
</dbReference>
<dbReference type="SUPFAM" id="SSF55961">
    <property type="entry name" value="Bet v1-like"/>
    <property type="match status" value="1"/>
</dbReference>
<name>A0A346Y1W6_9ACTN</name>
<sequence>MRWEDQPAWMQDAQSVTVTSDQREGVGTVIHVPTNIALGLVVPDEMRVTEWVEGEKIAVLHTGPIIKGHGAFELTPTRLADGRQGSLFTWWEQIDAPLGRLGDLVARNVAVPYVSHIFRRSLRALKRVAEDEIPEQPVPDRTG</sequence>